<dbReference type="AlphaFoldDB" id="A0A9D9GV64"/>
<evidence type="ECO:0000313" key="1">
    <source>
        <dbReference type="EMBL" id="MBO8428300.1"/>
    </source>
</evidence>
<protein>
    <submittedName>
        <fullName evidence="1">Uncharacterized protein</fullName>
    </submittedName>
</protein>
<comment type="caution">
    <text evidence="1">The sequence shown here is derived from an EMBL/GenBank/DDBJ whole genome shotgun (WGS) entry which is preliminary data.</text>
</comment>
<reference evidence="1" key="2">
    <citation type="journal article" date="2021" name="PeerJ">
        <title>Extensive microbial diversity within the chicken gut microbiome revealed by metagenomics and culture.</title>
        <authorList>
            <person name="Gilroy R."/>
            <person name="Ravi A."/>
            <person name="Getino M."/>
            <person name="Pursley I."/>
            <person name="Horton D.L."/>
            <person name="Alikhan N.F."/>
            <person name="Baker D."/>
            <person name="Gharbi K."/>
            <person name="Hall N."/>
            <person name="Watson M."/>
            <person name="Adriaenssens E.M."/>
            <person name="Foster-Nyarko E."/>
            <person name="Jarju S."/>
            <person name="Secka A."/>
            <person name="Antonio M."/>
            <person name="Oren A."/>
            <person name="Chaudhuri R.R."/>
            <person name="La Ragione R."/>
            <person name="Hildebrand F."/>
            <person name="Pallen M.J."/>
        </authorList>
    </citation>
    <scope>NUCLEOTIDE SEQUENCE</scope>
    <source>
        <strain evidence="1">11159</strain>
    </source>
</reference>
<accession>A0A9D9GV64</accession>
<name>A0A9D9GV64_9BACL</name>
<organism evidence="1 2">
    <name type="scientific">Candidatus Onthovivens merdipullorum</name>
    <dbReference type="NCBI Taxonomy" id="2840889"/>
    <lineage>
        <taxon>Bacteria</taxon>
        <taxon>Bacillati</taxon>
        <taxon>Bacillota</taxon>
        <taxon>Bacilli</taxon>
        <taxon>Bacillales</taxon>
        <taxon>Candidatus Onthovivens</taxon>
    </lineage>
</organism>
<sequence>MYTTLNQSANKEEKRNYKPSDIPNIYNNVSRTFFDFSYKKKVTEEYCRKWLALLGICTLFIAKGHFIEYKEKIDSLKVKINIRYDNLLDKRLGPIAGCTYEDIEEY</sequence>
<dbReference type="Proteomes" id="UP000823613">
    <property type="component" value="Unassembled WGS sequence"/>
</dbReference>
<gene>
    <name evidence="1" type="ORF">IAC58_07145</name>
</gene>
<evidence type="ECO:0000313" key="2">
    <source>
        <dbReference type="Proteomes" id="UP000823613"/>
    </source>
</evidence>
<dbReference type="EMBL" id="JADIMY010000137">
    <property type="protein sequence ID" value="MBO8428300.1"/>
    <property type="molecule type" value="Genomic_DNA"/>
</dbReference>
<proteinExistence type="predicted"/>
<reference evidence="1" key="1">
    <citation type="submission" date="2020-10" db="EMBL/GenBank/DDBJ databases">
        <authorList>
            <person name="Gilroy R."/>
        </authorList>
    </citation>
    <scope>NUCLEOTIDE SEQUENCE</scope>
    <source>
        <strain evidence="1">11159</strain>
    </source>
</reference>